<dbReference type="AlphaFoldDB" id="A0A1H8H647"/>
<proteinExistence type="predicted"/>
<feature type="compositionally biased region" description="Acidic residues" evidence="2">
    <location>
        <begin position="65"/>
        <end position="76"/>
    </location>
</feature>
<evidence type="ECO:0000313" key="5">
    <source>
        <dbReference type="Proteomes" id="UP000198775"/>
    </source>
</evidence>
<gene>
    <name evidence="4" type="ORF">SAMN05216388_1003296</name>
</gene>
<evidence type="ECO:0000256" key="2">
    <source>
        <dbReference type="SAM" id="MobiDB-lite"/>
    </source>
</evidence>
<feature type="region of interest" description="Disordered" evidence="2">
    <location>
        <begin position="20"/>
        <end position="88"/>
    </location>
</feature>
<dbReference type="PANTHER" id="PTHR30570">
    <property type="entry name" value="PERIPLASMIC PHOSPHATE BINDING COMPONENT OF PHOSPHATE ABC TRANSPORTER"/>
    <property type="match status" value="1"/>
</dbReference>
<feature type="domain" description="PBP" evidence="3">
    <location>
        <begin position="153"/>
        <end position="354"/>
    </location>
</feature>
<dbReference type="PROSITE" id="PS51318">
    <property type="entry name" value="TAT"/>
    <property type="match status" value="1"/>
</dbReference>
<dbReference type="InterPro" id="IPR050811">
    <property type="entry name" value="Phosphate_ABC_transporter"/>
</dbReference>
<dbReference type="Gene3D" id="3.40.190.10">
    <property type="entry name" value="Periplasmic binding protein-like II"/>
    <property type="match status" value="2"/>
</dbReference>
<dbReference type="Pfam" id="PF12849">
    <property type="entry name" value="PBP_like_2"/>
    <property type="match status" value="1"/>
</dbReference>
<evidence type="ECO:0000259" key="3">
    <source>
        <dbReference type="Pfam" id="PF12849"/>
    </source>
</evidence>
<evidence type="ECO:0000256" key="1">
    <source>
        <dbReference type="ARBA" id="ARBA00022729"/>
    </source>
</evidence>
<sequence>MPSRYDRRAFLRSTALVGALGAAGCVRSPAQSTDDGPTETETEPPTETPTDAPTETDPETTGPEETTEDDAEEAEPQTEPLAADGSSTVYPIVNEAAAYWNANRPASDREYWPHAEYGIDTDRNYADYWANRYGFEPTGESSEPAFPAVVGLSHSERGLEGLTDGRFDIGNASASVESELQNRASYGNFTDHVVAVDGIPIVVSQEIADAGVTSITGEQLRDLYRGRIENWQELGGPDREVEVLGRAEGSGSRTAFVTALLGDPAAETTVDDRYEQAQQLATAVERSDSALAYLALAFADMEGVTPITLEWEGTTYAYGENLGARGYPLSRDLHCYTWDGTSPKEAAFLNSILSEFGQDKFVAGNNYVALPDDRLQTQRDRLPDRT</sequence>
<keyword evidence="1" id="KW-0732">Signal</keyword>
<organism evidence="4 5">
    <name type="scientific">Halorientalis persicus</name>
    <dbReference type="NCBI Taxonomy" id="1367881"/>
    <lineage>
        <taxon>Archaea</taxon>
        <taxon>Methanobacteriati</taxon>
        <taxon>Methanobacteriota</taxon>
        <taxon>Stenosarchaea group</taxon>
        <taxon>Halobacteria</taxon>
        <taxon>Halobacteriales</taxon>
        <taxon>Haloarculaceae</taxon>
        <taxon>Halorientalis</taxon>
    </lineage>
</organism>
<dbReference type="Proteomes" id="UP000198775">
    <property type="component" value="Unassembled WGS sequence"/>
</dbReference>
<protein>
    <submittedName>
        <fullName evidence="4">Phosphate ABC transporter substrate-binding protein, PhoT family</fullName>
    </submittedName>
</protein>
<dbReference type="SUPFAM" id="SSF53850">
    <property type="entry name" value="Periplasmic binding protein-like II"/>
    <property type="match status" value="1"/>
</dbReference>
<dbReference type="InterPro" id="IPR024370">
    <property type="entry name" value="PBP_domain"/>
</dbReference>
<dbReference type="EMBL" id="FOCX01000003">
    <property type="protein sequence ID" value="SEN51489.1"/>
    <property type="molecule type" value="Genomic_DNA"/>
</dbReference>
<accession>A0A1H8H647</accession>
<feature type="compositionally biased region" description="Low complexity" evidence="2">
    <location>
        <begin position="45"/>
        <end position="64"/>
    </location>
</feature>
<dbReference type="OrthoDB" id="10255at2157"/>
<dbReference type="PROSITE" id="PS51257">
    <property type="entry name" value="PROKAR_LIPOPROTEIN"/>
    <property type="match status" value="1"/>
</dbReference>
<dbReference type="InterPro" id="IPR006311">
    <property type="entry name" value="TAT_signal"/>
</dbReference>
<reference evidence="5" key="1">
    <citation type="submission" date="2016-10" db="EMBL/GenBank/DDBJ databases">
        <authorList>
            <person name="Varghese N."/>
            <person name="Submissions S."/>
        </authorList>
    </citation>
    <scope>NUCLEOTIDE SEQUENCE [LARGE SCALE GENOMIC DNA]</scope>
    <source>
        <strain evidence="5">IBRC-M 10043</strain>
    </source>
</reference>
<evidence type="ECO:0000313" key="4">
    <source>
        <dbReference type="EMBL" id="SEN51489.1"/>
    </source>
</evidence>
<dbReference type="PANTHER" id="PTHR30570:SF1">
    <property type="entry name" value="PHOSPHATE-BINDING PROTEIN PSTS"/>
    <property type="match status" value="1"/>
</dbReference>
<keyword evidence="5" id="KW-1185">Reference proteome</keyword>
<dbReference type="RefSeq" id="WP_092658350.1">
    <property type="nucleotide sequence ID" value="NZ_FOCX01000003.1"/>
</dbReference>
<name>A0A1H8H647_9EURY</name>